<evidence type="ECO:0000259" key="1">
    <source>
        <dbReference type="PROSITE" id="PS50801"/>
    </source>
</evidence>
<comment type="caution">
    <text evidence="2">The sequence shown here is derived from an EMBL/GenBank/DDBJ whole genome shotgun (WGS) entry which is preliminary data.</text>
</comment>
<dbReference type="Gene3D" id="3.30.750.24">
    <property type="entry name" value="STAS domain"/>
    <property type="match status" value="1"/>
</dbReference>
<dbReference type="Pfam" id="PF01740">
    <property type="entry name" value="STAS"/>
    <property type="match status" value="1"/>
</dbReference>
<sequence>MDIGCVHGVTVIGPGHRIVVLQGELDLVTAPGLRFDLLGWSVPSPAGAAVEGGWCLVVDLLQVTFMDCAPLGVLCAARVRAERGGGWLRLVYTQDRITRLLRAAGLGGRFPPHASVADALADRPATPTPEGFALR</sequence>
<accession>A0ABV6XFQ5</accession>
<name>A0ABV6XFQ5_9ACTN</name>
<evidence type="ECO:0000313" key="3">
    <source>
        <dbReference type="Proteomes" id="UP001592581"/>
    </source>
</evidence>
<protein>
    <submittedName>
        <fullName evidence="2">STAS domain-containing protein</fullName>
    </submittedName>
</protein>
<feature type="domain" description="STAS" evidence="1">
    <location>
        <begin position="14"/>
        <end position="123"/>
    </location>
</feature>
<gene>
    <name evidence="2" type="ORF">ABUW04_02355</name>
</gene>
<dbReference type="PANTHER" id="PTHR33495:SF2">
    <property type="entry name" value="ANTI-SIGMA FACTOR ANTAGONIST TM_1081-RELATED"/>
    <property type="match status" value="1"/>
</dbReference>
<dbReference type="Proteomes" id="UP001592581">
    <property type="component" value="Unassembled WGS sequence"/>
</dbReference>
<dbReference type="SUPFAM" id="SSF52091">
    <property type="entry name" value="SpoIIaa-like"/>
    <property type="match status" value="1"/>
</dbReference>
<organism evidence="2 3">
    <name type="scientific">Streptacidiphilus jeojiensis</name>
    <dbReference type="NCBI Taxonomy" id="3229225"/>
    <lineage>
        <taxon>Bacteria</taxon>
        <taxon>Bacillati</taxon>
        <taxon>Actinomycetota</taxon>
        <taxon>Actinomycetes</taxon>
        <taxon>Kitasatosporales</taxon>
        <taxon>Streptomycetaceae</taxon>
        <taxon>Streptacidiphilus</taxon>
    </lineage>
</organism>
<dbReference type="PROSITE" id="PS50801">
    <property type="entry name" value="STAS"/>
    <property type="match status" value="1"/>
</dbReference>
<dbReference type="InterPro" id="IPR036513">
    <property type="entry name" value="STAS_dom_sf"/>
</dbReference>
<dbReference type="RefSeq" id="WP_380562164.1">
    <property type="nucleotide sequence ID" value="NZ_JBEUKS010000001.1"/>
</dbReference>
<dbReference type="InterPro" id="IPR002645">
    <property type="entry name" value="STAS_dom"/>
</dbReference>
<reference evidence="2 3" key="1">
    <citation type="submission" date="2024-06" db="EMBL/GenBank/DDBJ databases">
        <authorList>
            <person name="Lee S.D."/>
        </authorList>
    </citation>
    <scope>NUCLEOTIDE SEQUENCE [LARGE SCALE GENOMIC DNA]</scope>
    <source>
        <strain evidence="2 3">N1-10</strain>
    </source>
</reference>
<proteinExistence type="predicted"/>
<dbReference type="PANTHER" id="PTHR33495">
    <property type="entry name" value="ANTI-SIGMA FACTOR ANTAGONIST TM_1081-RELATED-RELATED"/>
    <property type="match status" value="1"/>
</dbReference>
<keyword evidence="3" id="KW-1185">Reference proteome</keyword>
<dbReference type="CDD" id="cd07043">
    <property type="entry name" value="STAS_anti-anti-sigma_factors"/>
    <property type="match status" value="1"/>
</dbReference>
<dbReference type="EMBL" id="JBEUKS010000001">
    <property type="protein sequence ID" value="MFC1437085.1"/>
    <property type="molecule type" value="Genomic_DNA"/>
</dbReference>
<evidence type="ECO:0000313" key="2">
    <source>
        <dbReference type="EMBL" id="MFC1437085.1"/>
    </source>
</evidence>